<evidence type="ECO:0000256" key="6">
    <source>
        <dbReference type="SAM" id="Phobius"/>
    </source>
</evidence>
<feature type="transmembrane region" description="Helical" evidence="6">
    <location>
        <begin position="7"/>
        <end position="31"/>
    </location>
</feature>
<feature type="transmembrane region" description="Helical" evidence="6">
    <location>
        <begin position="70"/>
        <end position="89"/>
    </location>
</feature>
<accession>A0ABQ8JGR0</accession>
<evidence type="ECO:0000256" key="2">
    <source>
        <dbReference type="ARBA" id="ARBA00008458"/>
    </source>
</evidence>
<reference evidence="7 8" key="2">
    <citation type="journal article" date="2022" name="Mol. Biol. Evol.">
        <title>Comparative Genomics Reveals Insights into the Divergent Evolution of Astigmatic Mites and Household Pest Adaptations.</title>
        <authorList>
            <person name="Xiong Q."/>
            <person name="Wan A.T."/>
            <person name="Liu X."/>
            <person name="Fung C.S."/>
            <person name="Xiao X."/>
            <person name="Malainual N."/>
            <person name="Hou J."/>
            <person name="Wang L."/>
            <person name="Wang M."/>
            <person name="Yang K.Y."/>
            <person name="Cui Y."/>
            <person name="Leung E.L."/>
            <person name="Nong W."/>
            <person name="Shin S.K."/>
            <person name="Au S.W."/>
            <person name="Jeong K.Y."/>
            <person name="Chew F.T."/>
            <person name="Hui J.H."/>
            <person name="Leung T.F."/>
            <person name="Tungtrongchitr A."/>
            <person name="Zhong N."/>
            <person name="Liu Z."/>
            <person name="Tsui S.K."/>
        </authorList>
    </citation>
    <scope>NUCLEOTIDE SEQUENCE [LARGE SCALE GENOMIC DNA]</scope>
    <source>
        <strain evidence="7">Derp</strain>
    </source>
</reference>
<dbReference type="InterPro" id="IPR026770">
    <property type="entry name" value="RNase_K"/>
</dbReference>
<dbReference type="Proteomes" id="UP000887458">
    <property type="component" value="Unassembled WGS sequence"/>
</dbReference>
<evidence type="ECO:0000256" key="3">
    <source>
        <dbReference type="ARBA" id="ARBA00022692"/>
    </source>
</evidence>
<evidence type="ECO:0000313" key="8">
    <source>
        <dbReference type="Proteomes" id="UP000887458"/>
    </source>
</evidence>
<evidence type="ECO:0000256" key="5">
    <source>
        <dbReference type="ARBA" id="ARBA00023136"/>
    </source>
</evidence>
<comment type="similarity">
    <text evidence="2">Belongs to the RNase K family.</text>
</comment>
<organism evidence="7 8">
    <name type="scientific">Dermatophagoides pteronyssinus</name>
    <name type="common">European house dust mite</name>
    <dbReference type="NCBI Taxonomy" id="6956"/>
    <lineage>
        <taxon>Eukaryota</taxon>
        <taxon>Metazoa</taxon>
        <taxon>Ecdysozoa</taxon>
        <taxon>Arthropoda</taxon>
        <taxon>Chelicerata</taxon>
        <taxon>Arachnida</taxon>
        <taxon>Acari</taxon>
        <taxon>Acariformes</taxon>
        <taxon>Sarcoptiformes</taxon>
        <taxon>Astigmata</taxon>
        <taxon>Psoroptidia</taxon>
        <taxon>Analgoidea</taxon>
        <taxon>Pyroglyphidae</taxon>
        <taxon>Dermatophagoidinae</taxon>
        <taxon>Dermatophagoides</taxon>
    </lineage>
</organism>
<comment type="caution">
    <text evidence="7">The sequence shown here is derived from an EMBL/GenBank/DDBJ whole genome shotgun (WGS) entry which is preliminary data.</text>
</comment>
<evidence type="ECO:0000256" key="1">
    <source>
        <dbReference type="ARBA" id="ARBA00004141"/>
    </source>
</evidence>
<dbReference type="PANTHER" id="PTHR31733">
    <property type="entry name" value="RIBONUCLEASE KAPPA"/>
    <property type="match status" value="1"/>
</dbReference>
<comment type="subcellular location">
    <subcellularLocation>
        <location evidence="1">Membrane</location>
        <topology evidence="1">Multi-pass membrane protein</topology>
    </subcellularLocation>
</comment>
<protein>
    <submittedName>
        <fullName evidence="7">Uncharacterized protein</fullName>
    </submittedName>
</protein>
<keyword evidence="3 6" id="KW-0812">Transmembrane</keyword>
<evidence type="ECO:0000256" key="4">
    <source>
        <dbReference type="ARBA" id="ARBA00022989"/>
    </source>
</evidence>
<name>A0ABQ8JGR0_DERPT</name>
<gene>
    <name evidence="7" type="ORF">DERP_002092</name>
</gene>
<proteinExistence type="inferred from homology"/>
<keyword evidence="8" id="KW-1185">Reference proteome</keyword>
<evidence type="ECO:0000313" key="7">
    <source>
        <dbReference type="EMBL" id="KAH9421804.1"/>
    </source>
</evidence>
<keyword evidence="4 6" id="KW-1133">Transmembrane helix</keyword>
<dbReference type="EMBL" id="NJHN03000037">
    <property type="protein sequence ID" value="KAH9421804.1"/>
    <property type="molecule type" value="Genomic_DNA"/>
</dbReference>
<keyword evidence="5 6" id="KW-0472">Membrane</keyword>
<sequence length="105" mass="12145">MIICSKRIAILCSLLSVWAIIMLTLMGILLYSHAVTFAEDLELHEIETSNIKEFYPEAYQRYESAAHNCWIAACLYIATLAYDCIYVVYDKLCVIQSYYHYIGND</sequence>
<reference evidence="7 8" key="1">
    <citation type="journal article" date="2018" name="J. Allergy Clin. Immunol.">
        <title>High-quality assembly of Dermatophagoides pteronyssinus genome and transcriptome reveals a wide range of novel allergens.</title>
        <authorList>
            <person name="Liu X.Y."/>
            <person name="Yang K.Y."/>
            <person name="Wang M.Q."/>
            <person name="Kwok J.S."/>
            <person name="Zeng X."/>
            <person name="Yang Z."/>
            <person name="Xiao X.J."/>
            <person name="Lau C.P."/>
            <person name="Li Y."/>
            <person name="Huang Z.M."/>
            <person name="Ba J.G."/>
            <person name="Yim A.K."/>
            <person name="Ouyang C.Y."/>
            <person name="Ngai S.M."/>
            <person name="Chan T.F."/>
            <person name="Leung E.L."/>
            <person name="Liu L."/>
            <person name="Liu Z.G."/>
            <person name="Tsui S.K."/>
        </authorList>
    </citation>
    <scope>NUCLEOTIDE SEQUENCE [LARGE SCALE GENOMIC DNA]</scope>
    <source>
        <strain evidence="7">Derp</strain>
    </source>
</reference>